<gene>
    <name evidence="2" type="ORF">Daesc_009958</name>
</gene>
<keyword evidence="1" id="KW-0732">Signal</keyword>
<sequence length="283" mass="30987">MRKNILLLSALALRAAALNETISGYKYFLSGPKLGQTKTEYEHAAAEKALSLVEARLTDEPRPDLPEDSVAAILKLKQDLGTEKLKVLLAPDQDDADKFWHDVISRSGDGWVPADARGVVFLPNVSFAQFAAWYASPNADAANLAANPEHYSKETVTTPTGLSSKILEGWGGVTTNFTIPNFGVPDLVKYPFLRPLPEFPVQQAGDKVLRDGTTFGVLHIALRPVKGADYGQPIDGFEVASTVWYQDGAEDDHLEQERRHMVIEIVNLTLQAQKDIESGKFAA</sequence>
<evidence type="ECO:0000313" key="3">
    <source>
        <dbReference type="Proteomes" id="UP001369815"/>
    </source>
</evidence>
<protein>
    <submittedName>
        <fullName evidence="2">Uncharacterized protein</fullName>
    </submittedName>
</protein>
<comment type="caution">
    <text evidence="2">The sequence shown here is derived from an EMBL/GenBank/DDBJ whole genome shotgun (WGS) entry which is preliminary data.</text>
</comment>
<feature type="chain" id="PRO_5043780429" evidence="1">
    <location>
        <begin position="18"/>
        <end position="283"/>
    </location>
</feature>
<proteinExistence type="predicted"/>
<evidence type="ECO:0000313" key="2">
    <source>
        <dbReference type="EMBL" id="KAK6948194.1"/>
    </source>
</evidence>
<dbReference type="EMBL" id="JBANMG010000010">
    <property type="protein sequence ID" value="KAK6948194.1"/>
    <property type="molecule type" value="Genomic_DNA"/>
</dbReference>
<keyword evidence="3" id="KW-1185">Reference proteome</keyword>
<accession>A0AAX6M6Y3</accession>
<dbReference type="AlphaFoldDB" id="A0AAX6M6Y3"/>
<evidence type="ECO:0000256" key="1">
    <source>
        <dbReference type="SAM" id="SignalP"/>
    </source>
</evidence>
<feature type="signal peptide" evidence="1">
    <location>
        <begin position="1"/>
        <end position="17"/>
    </location>
</feature>
<dbReference type="Proteomes" id="UP001369815">
    <property type="component" value="Unassembled WGS sequence"/>
</dbReference>
<reference evidence="2 3" key="1">
    <citation type="journal article" date="2024" name="Front Chem Biol">
        <title>Unveiling the potential of Daldinia eschscholtzii MFLUCC 19-0629 through bioactivity and bioinformatics studies for enhanced sustainable agriculture production.</title>
        <authorList>
            <person name="Brooks S."/>
            <person name="Weaver J.A."/>
            <person name="Klomchit A."/>
            <person name="Alharthi S.A."/>
            <person name="Onlamun T."/>
            <person name="Nurani R."/>
            <person name="Vong T.K."/>
            <person name="Alberti F."/>
            <person name="Greco C."/>
        </authorList>
    </citation>
    <scope>NUCLEOTIDE SEQUENCE [LARGE SCALE GENOMIC DNA]</scope>
    <source>
        <strain evidence="2">MFLUCC 19-0629</strain>
    </source>
</reference>
<organism evidence="2 3">
    <name type="scientific">Daldinia eschscholtzii</name>
    <dbReference type="NCBI Taxonomy" id="292717"/>
    <lineage>
        <taxon>Eukaryota</taxon>
        <taxon>Fungi</taxon>
        <taxon>Dikarya</taxon>
        <taxon>Ascomycota</taxon>
        <taxon>Pezizomycotina</taxon>
        <taxon>Sordariomycetes</taxon>
        <taxon>Xylariomycetidae</taxon>
        <taxon>Xylariales</taxon>
        <taxon>Hypoxylaceae</taxon>
        <taxon>Daldinia</taxon>
    </lineage>
</organism>
<name>A0AAX6M6Y3_9PEZI</name>